<dbReference type="RefSeq" id="WP_311365394.1">
    <property type="nucleotide sequence ID" value="NZ_JAVRIC010000016.1"/>
</dbReference>
<comment type="subcellular location">
    <subcellularLocation>
        <location evidence="5">Cytoplasm</location>
    </subcellularLocation>
</comment>
<dbReference type="PIRSF" id="PIRSF004505">
    <property type="entry name" value="MT_bac"/>
    <property type="match status" value="1"/>
</dbReference>
<evidence type="ECO:0000256" key="1">
    <source>
        <dbReference type="ARBA" id="ARBA00022603"/>
    </source>
</evidence>
<feature type="binding site" evidence="5">
    <location>
        <position position="73"/>
    </location>
    <ligand>
        <name>S-adenosyl-L-methionine</name>
        <dbReference type="ChEBI" id="CHEBI:59789"/>
    </ligand>
</feature>
<dbReference type="InterPro" id="IPR003742">
    <property type="entry name" value="RlmH-like"/>
</dbReference>
<dbReference type="InterPro" id="IPR029026">
    <property type="entry name" value="tRNA_m1G_MTases_N"/>
</dbReference>
<comment type="caution">
    <text evidence="6">The sequence shown here is derived from an EMBL/GenBank/DDBJ whole genome shotgun (WGS) entry which is preliminary data.</text>
</comment>
<dbReference type="InterPro" id="IPR029028">
    <property type="entry name" value="Alpha/beta_knot_MTases"/>
</dbReference>
<evidence type="ECO:0000313" key="6">
    <source>
        <dbReference type="EMBL" id="MDT0498003.1"/>
    </source>
</evidence>
<protein>
    <recommendedName>
        <fullName evidence="5">Ribosomal RNA large subunit methyltransferase H</fullName>
        <ecNumber evidence="5">2.1.1.177</ecNumber>
    </recommendedName>
    <alternativeName>
        <fullName evidence="5">23S rRNA (pseudouridine1915-N3)-methyltransferase</fullName>
    </alternativeName>
    <alternativeName>
        <fullName evidence="5">23S rRNA m3Psi1915 methyltransferase</fullName>
    </alternativeName>
    <alternativeName>
        <fullName evidence="5">rRNA (pseudouridine-N3-)-methyltransferase RlmH</fullName>
    </alternativeName>
</protein>
<dbReference type="Proteomes" id="UP001254608">
    <property type="component" value="Unassembled WGS sequence"/>
</dbReference>
<keyword evidence="7" id="KW-1185">Reference proteome</keyword>
<evidence type="ECO:0000256" key="4">
    <source>
        <dbReference type="ARBA" id="ARBA00038303"/>
    </source>
</evidence>
<proteinExistence type="inferred from homology"/>
<keyword evidence="5" id="KW-0963">Cytoplasm</keyword>
<dbReference type="PANTHER" id="PTHR33603">
    <property type="entry name" value="METHYLTRANSFERASE"/>
    <property type="match status" value="1"/>
</dbReference>
<dbReference type="EC" id="2.1.1.177" evidence="5"/>
<reference evidence="6 7" key="1">
    <citation type="submission" date="2023-09" db="EMBL/GenBank/DDBJ databases">
        <authorList>
            <person name="Rey-Velasco X."/>
        </authorList>
    </citation>
    <scope>NUCLEOTIDE SEQUENCE [LARGE SCALE GENOMIC DNA]</scope>
    <source>
        <strain evidence="6 7">W345</strain>
    </source>
</reference>
<dbReference type="SUPFAM" id="SSF75217">
    <property type="entry name" value="alpha/beta knot"/>
    <property type="match status" value="1"/>
</dbReference>
<comment type="similarity">
    <text evidence="4 5">Belongs to the RNA methyltransferase RlmH family.</text>
</comment>
<evidence type="ECO:0000256" key="2">
    <source>
        <dbReference type="ARBA" id="ARBA00022679"/>
    </source>
</evidence>
<dbReference type="Pfam" id="PF02590">
    <property type="entry name" value="SPOUT_MTase"/>
    <property type="match status" value="1"/>
</dbReference>
<keyword evidence="3 5" id="KW-0949">S-adenosyl-L-methionine</keyword>
<dbReference type="NCBIfam" id="TIGR00246">
    <property type="entry name" value="tRNA_RlmH_YbeA"/>
    <property type="match status" value="1"/>
</dbReference>
<dbReference type="CDD" id="cd18081">
    <property type="entry name" value="RlmH-like"/>
    <property type="match status" value="1"/>
</dbReference>
<dbReference type="PANTHER" id="PTHR33603:SF1">
    <property type="entry name" value="RIBOSOMAL RNA LARGE SUBUNIT METHYLTRANSFERASE H"/>
    <property type="match status" value="1"/>
</dbReference>
<accession>A0ABU2WJF3</accession>
<dbReference type="Gene3D" id="3.40.1280.10">
    <property type="match status" value="1"/>
</dbReference>
<feature type="binding site" evidence="5">
    <location>
        <position position="104"/>
    </location>
    <ligand>
        <name>S-adenosyl-L-methionine</name>
        <dbReference type="ChEBI" id="CHEBI:59789"/>
    </ligand>
</feature>
<dbReference type="EMBL" id="JAVRIC010000016">
    <property type="protein sequence ID" value="MDT0498003.1"/>
    <property type="molecule type" value="Genomic_DNA"/>
</dbReference>
<comment type="subunit">
    <text evidence="5">Homodimer.</text>
</comment>
<keyword evidence="2 5" id="KW-0808">Transferase</keyword>
<name>A0ABU2WJF3_9GAMM</name>
<evidence type="ECO:0000256" key="5">
    <source>
        <dbReference type="HAMAP-Rule" id="MF_00658"/>
    </source>
</evidence>
<feature type="binding site" evidence="5">
    <location>
        <begin position="123"/>
        <end position="128"/>
    </location>
    <ligand>
        <name>S-adenosyl-L-methionine</name>
        <dbReference type="ChEBI" id="CHEBI:59789"/>
    </ligand>
</feature>
<gene>
    <name evidence="5 6" type="primary">rlmH</name>
    <name evidence="6" type="ORF">RM530_11605</name>
</gene>
<dbReference type="HAMAP" id="MF_00658">
    <property type="entry name" value="23SrRNA_methyltr_H"/>
    <property type="match status" value="1"/>
</dbReference>
<keyword evidence="5" id="KW-0698">rRNA processing</keyword>
<sequence length="156" mass="17751">MKIRLIAVGTRMPAWVETAYADYASRLPRELRLELTQIAVATRRKNSDIARLKQQEGERMLKAVSERDRVIALDERGQAWSSEELAQRLARWQQDGLDVDLLVGGPDGLADGCLQRAESRWSLSPLTLPHALVRVLLAEQLYRAWSLLANHPYHRA</sequence>
<comment type="function">
    <text evidence="5">Specifically methylates the pseudouridine at position 1915 (m3Psi1915) in 23S rRNA.</text>
</comment>
<dbReference type="NCBIfam" id="NF000986">
    <property type="entry name" value="PRK00103.1-4"/>
    <property type="match status" value="1"/>
</dbReference>
<organism evidence="6 7">
    <name type="scientific">Banduia mediterranea</name>
    <dbReference type="NCBI Taxonomy" id="3075609"/>
    <lineage>
        <taxon>Bacteria</taxon>
        <taxon>Pseudomonadati</taxon>
        <taxon>Pseudomonadota</taxon>
        <taxon>Gammaproteobacteria</taxon>
        <taxon>Nevskiales</taxon>
        <taxon>Algiphilaceae</taxon>
        <taxon>Banduia</taxon>
    </lineage>
</organism>
<comment type="catalytic activity">
    <reaction evidence="5">
        <text>pseudouridine(1915) in 23S rRNA + S-adenosyl-L-methionine = N(3)-methylpseudouridine(1915) in 23S rRNA + S-adenosyl-L-homocysteine + H(+)</text>
        <dbReference type="Rhea" id="RHEA:42752"/>
        <dbReference type="Rhea" id="RHEA-COMP:10221"/>
        <dbReference type="Rhea" id="RHEA-COMP:10222"/>
        <dbReference type="ChEBI" id="CHEBI:15378"/>
        <dbReference type="ChEBI" id="CHEBI:57856"/>
        <dbReference type="ChEBI" id="CHEBI:59789"/>
        <dbReference type="ChEBI" id="CHEBI:65314"/>
        <dbReference type="ChEBI" id="CHEBI:74486"/>
        <dbReference type="EC" id="2.1.1.177"/>
    </reaction>
</comment>
<keyword evidence="1 5" id="KW-0489">Methyltransferase</keyword>
<evidence type="ECO:0000313" key="7">
    <source>
        <dbReference type="Proteomes" id="UP001254608"/>
    </source>
</evidence>
<evidence type="ECO:0000256" key="3">
    <source>
        <dbReference type="ARBA" id="ARBA00022691"/>
    </source>
</evidence>